<accession>A0ABQ4EE84</accession>
<dbReference type="RefSeq" id="WP_203871342.1">
    <property type="nucleotide sequence ID" value="NZ_BONW01000050.1"/>
</dbReference>
<gene>
    <name evidence="1" type="ORF">Pen02_79690</name>
</gene>
<dbReference type="EMBL" id="BONW01000050">
    <property type="protein sequence ID" value="GIG93033.1"/>
    <property type="molecule type" value="Genomic_DNA"/>
</dbReference>
<proteinExistence type="predicted"/>
<evidence type="ECO:0000313" key="2">
    <source>
        <dbReference type="Proteomes" id="UP000646749"/>
    </source>
</evidence>
<keyword evidence="2" id="KW-1185">Reference proteome</keyword>
<organism evidence="1 2">
    <name type="scientific">Plantactinospora endophytica</name>
    <dbReference type="NCBI Taxonomy" id="673535"/>
    <lineage>
        <taxon>Bacteria</taxon>
        <taxon>Bacillati</taxon>
        <taxon>Actinomycetota</taxon>
        <taxon>Actinomycetes</taxon>
        <taxon>Micromonosporales</taxon>
        <taxon>Micromonosporaceae</taxon>
        <taxon>Plantactinospora</taxon>
    </lineage>
</organism>
<reference evidence="1 2" key="1">
    <citation type="submission" date="2021-01" db="EMBL/GenBank/DDBJ databases">
        <title>Whole genome shotgun sequence of Plantactinospora endophytica NBRC 110450.</title>
        <authorList>
            <person name="Komaki H."/>
            <person name="Tamura T."/>
        </authorList>
    </citation>
    <scope>NUCLEOTIDE SEQUENCE [LARGE SCALE GENOMIC DNA]</scope>
    <source>
        <strain evidence="1 2">NBRC 110450</strain>
    </source>
</reference>
<sequence length="65" mass="7616">MLDAWTRFLRDPYHRLFDPTNGCGVLACCPDPIALRHILHIIIHALPKQDARALRRRIAELDDQW</sequence>
<dbReference type="Proteomes" id="UP000646749">
    <property type="component" value="Unassembled WGS sequence"/>
</dbReference>
<name>A0ABQ4EE84_9ACTN</name>
<protein>
    <submittedName>
        <fullName evidence="1">Uncharacterized protein</fullName>
    </submittedName>
</protein>
<evidence type="ECO:0000313" key="1">
    <source>
        <dbReference type="EMBL" id="GIG93033.1"/>
    </source>
</evidence>
<comment type="caution">
    <text evidence="1">The sequence shown here is derived from an EMBL/GenBank/DDBJ whole genome shotgun (WGS) entry which is preliminary data.</text>
</comment>